<evidence type="ECO:0000256" key="5">
    <source>
        <dbReference type="ARBA" id="ARBA00022801"/>
    </source>
</evidence>
<dbReference type="Pfam" id="PF16757">
    <property type="entry name" value="Fucosidase_C"/>
    <property type="match status" value="1"/>
</dbReference>
<name>A0ABU5MTP8_9BACT</name>
<feature type="domain" description="Alpha-L-fucosidase C-terminal" evidence="8">
    <location>
        <begin position="395"/>
        <end position="475"/>
    </location>
</feature>
<keyword evidence="10" id="KW-1185">Reference proteome</keyword>
<comment type="caution">
    <text evidence="9">The sequence shown here is derived from an EMBL/GenBank/DDBJ whole genome shotgun (WGS) entry which is preliminary data.</text>
</comment>
<dbReference type="InterPro" id="IPR000933">
    <property type="entry name" value="Glyco_hydro_29"/>
</dbReference>
<dbReference type="PANTHER" id="PTHR10030:SF37">
    <property type="entry name" value="ALPHA-L-FUCOSIDASE-RELATED"/>
    <property type="match status" value="1"/>
</dbReference>
<dbReference type="PRINTS" id="PR00741">
    <property type="entry name" value="GLHYDRLASE29"/>
</dbReference>
<dbReference type="SMART" id="SM00812">
    <property type="entry name" value="Alpha_L_fucos"/>
    <property type="match status" value="1"/>
</dbReference>
<comment type="similarity">
    <text evidence="2">Belongs to the glycosyl hydrolase 29 family.</text>
</comment>
<evidence type="ECO:0000313" key="10">
    <source>
        <dbReference type="Proteomes" id="UP001290861"/>
    </source>
</evidence>
<evidence type="ECO:0000259" key="7">
    <source>
        <dbReference type="Pfam" id="PF01120"/>
    </source>
</evidence>
<evidence type="ECO:0000256" key="2">
    <source>
        <dbReference type="ARBA" id="ARBA00007951"/>
    </source>
</evidence>
<keyword evidence="6" id="KW-0326">Glycosidase</keyword>
<evidence type="ECO:0000256" key="6">
    <source>
        <dbReference type="ARBA" id="ARBA00023295"/>
    </source>
</evidence>
<dbReference type="PANTHER" id="PTHR10030">
    <property type="entry name" value="ALPHA-L-FUCOSIDASE"/>
    <property type="match status" value="1"/>
</dbReference>
<feature type="domain" description="Glycoside hydrolase family 29 N-terminal" evidence="7">
    <location>
        <begin position="17"/>
        <end position="364"/>
    </location>
</feature>
<dbReference type="InterPro" id="IPR031919">
    <property type="entry name" value="Fucosidase_C"/>
</dbReference>
<dbReference type="EMBL" id="JARVCO010000002">
    <property type="protein sequence ID" value="MDZ8117527.1"/>
    <property type="molecule type" value="Genomic_DNA"/>
</dbReference>
<dbReference type="Pfam" id="PF01120">
    <property type="entry name" value="Alpha_L_fucos"/>
    <property type="match status" value="1"/>
</dbReference>
<proteinExistence type="inferred from homology"/>
<dbReference type="InterPro" id="IPR016286">
    <property type="entry name" value="FUC_metazoa-typ"/>
</dbReference>
<dbReference type="Proteomes" id="UP001290861">
    <property type="component" value="Unassembled WGS sequence"/>
</dbReference>
<dbReference type="InterPro" id="IPR013780">
    <property type="entry name" value="Glyco_hydro_b"/>
</dbReference>
<evidence type="ECO:0000313" key="9">
    <source>
        <dbReference type="EMBL" id="MDZ8117527.1"/>
    </source>
</evidence>
<dbReference type="Gene3D" id="3.20.20.80">
    <property type="entry name" value="Glycosidases"/>
    <property type="match status" value="1"/>
</dbReference>
<reference evidence="9 10" key="1">
    <citation type="journal article" date="2024" name="Appl. Environ. Microbiol.">
        <title>Pontiella agarivorans sp. nov., a novel marine anaerobic bacterium capable of degrading macroalgal polysaccharides and fixing nitrogen.</title>
        <authorList>
            <person name="Liu N."/>
            <person name="Kivenson V."/>
            <person name="Peng X."/>
            <person name="Cui Z."/>
            <person name="Lankiewicz T.S."/>
            <person name="Gosselin K.M."/>
            <person name="English C.J."/>
            <person name="Blair E.M."/>
            <person name="O'Malley M.A."/>
            <person name="Valentine D.L."/>
        </authorList>
    </citation>
    <scope>NUCLEOTIDE SEQUENCE [LARGE SCALE GENOMIC DNA]</scope>
    <source>
        <strain evidence="9 10">NLcol2</strain>
    </source>
</reference>
<keyword evidence="4" id="KW-0732">Signal</keyword>
<dbReference type="Gene3D" id="2.60.40.1180">
    <property type="entry name" value="Golgi alpha-mannosidase II"/>
    <property type="match status" value="1"/>
</dbReference>
<dbReference type="EC" id="3.2.1.51" evidence="3"/>
<gene>
    <name evidence="9" type="ORF">P9H32_02730</name>
</gene>
<dbReference type="InterPro" id="IPR057739">
    <property type="entry name" value="Glyco_hydro_29_N"/>
</dbReference>
<evidence type="ECO:0000259" key="8">
    <source>
        <dbReference type="Pfam" id="PF16757"/>
    </source>
</evidence>
<accession>A0ABU5MTP8</accession>
<evidence type="ECO:0000256" key="4">
    <source>
        <dbReference type="ARBA" id="ARBA00022729"/>
    </source>
</evidence>
<dbReference type="InterPro" id="IPR017853">
    <property type="entry name" value="GH"/>
</dbReference>
<dbReference type="SUPFAM" id="SSF51445">
    <property type="entry name" value="(Trans)glycosidases"/>
    <property type="match status" value="1"/>
</dbReference>
<organism evidence="9 10">
    <name type="scientific">Pontiella agarivorans</name>
    <dbReference type="NCBI Taxonomy" id="3038953"/>
    <lineage>
        <taxon>Bacteria</taxon>
        <taxon>Pseudomonadati</taxon>
        <taxon>Kiritimatiellota</taxon>
        <taxon>Kiritimatiellia</taxon>
        <taxon>Kiritimatiellales</taxon>
        <taxon>Pontiellaceae</taxon>
        <taxon>Pontiella</taxon>
    </lineage>
</organism>
<evidence type="ECO:0000256" key="3">
    <source>
        <dbReference type="ARBA" id="ARBA00012662"/>
    </source>
</evidence>
<sequence>MKQVLLGMVLMAGLAGAEEYRADWNDLNRYPQAEWISEAKFGLYWHWNYNSIAGFNGWYGRNMYNGPDGYVFKYHKEKHGNPAEFGYKDFAPLFTAEKFSAKQWVEDAERIGAKFIVGMAVHHDGFDLYDSSYTPWNSVDKPPHIDVIGELAKEARKKGFKFGATSHLAWNWTYFSSFMYPDKYDAKEAPELYNIHDPEKGPSEAWVKEWYARTTELIDKYELDFLWFDFGTKDKGFSDQYTAKLTAHYYNKSVEWGKTVALATKIGFENRKSQVHGVEHGKFGYIRYPQWMSDSTLNKGWFYMGAEEDPKQITGEFWLYQLIDIVSKNGTLLLNIGPQADGSWKEEWKQELFRMGDWLKLNGEAVYGTKPWHRYGEGPTHDGDAEHYNLGRNLTKDDVRFTRKENVLYAIVCGWRNEPIHIRSLGKNELPDLGINSITMLGSGERIKWDLKDDALRISFPEKPPCEYAYVFKIEGKGLFPERAPEYLPVHVEPPKEKVAALRISLPGHKQQLSIAEVVAVGRSNWAKINRVPEAEITMSSCETDPMLAADLNMNGHPNMHSVARSETETDPWMLVTLPEPMNILDLEVLGGMENWDAFSKNGKIEALDADGKVIHTWRVKACLEVQKAATDYLGLSG</sequence>
<protein>
    <recommendedName>
        <fullName evidence="3">alpha-L-fucosidase</fullName>
        <ecNumber evidence="3">3.2.1.51</ecNumber>
    </recommendedName>
</protein>
<keyword evidence="5" id="KW-0378">Hydrolase</keyword>
<comment type="function">
    <text evidence="1">Alpha-L-fucosidase is responsible for hydrolyzing the alpha-1,6-linked fucose joined to the reducing-end N-acetylglucosamine of the carbohydrate moieties of glycoproteins.</text>
</comment>
<evidence type="ECO:0000256" key="1">
    <source>
        <dbReference type="ARBA" id="ARBA00004071"/>
    </source>
</evidence>